<dbReference type="GO" id="GO:0016020">
    <property type="term" value="C:membrane"/>
    <property type="evidence" value="ECO:0007669"/>
    <property type="project" value="UniProtKB-UniRule"/>
</dbReference>
<accession>A0A4Q1K0A5</accession>
<feature type="chain" id="PRO_5020870721" evidence="2">
    <location>
        <begin position="20"/>
        <end position="293"/>
    </location>
</feature>
<keyword evidence="5" id="KW-1185">Reference proteome</keyword>
<keyword evidence="2" id="KW-0732">Signal</keyword>
<dbReference type="PANTHER" id="PTHR30329:SF21">
    <property type="entry name" value="LIPOPROTEIN YIAD-RELATED"/>
    <property type="match status" value="1"/>
</dbReference>
<reference evidence="5" key="1">
    <citation type="submission" date="2019-01" db="EMBL/GenBank/DDBJ databases">
        <title>Cytophagaceae bacterium strain CAR-16.</title>
        <authorList>
            <person name="Chen W.-M."/>
        </authorList>
    </citation>
    <scope>NUCLEOTIDE SEQUENCE [LARGE SCALE GENOMIC DNA]</scope>
    <source>
        <strain evidence="5">LLJ-11</strain>
    </source>
</reference>
<dbReference type="Proteomes" id="UP000290283">
    <property type="component" value="Unassembled WGS sequence"/>
</dbReference>
<dbReference type="PANTHER" id="PTHR30329">
    <property type="entry name" value="STATOR ELEMENT OF FLAGELLAR MOTOR COMPLEX"/>
    <property type="match status" value="1"/>
</dbReference>
<feature type="domain" description="OmpA-like" evidence="3">
    <location>
        <begin position="177"/>
        <end position="293"/>
    </location>
</feature>
<protein>
    <submittedName>
        <fullName evidence="4">OmpA family protein</fullName>
    </submittedName>
</protein>
<gene>
    <name evidence="4" type="ORF">EQG63_10670</name>
</gene>
<evidence type="ECO:0000256" key="2">
    <source>
        <dbReference type="SAM" id="SignalP"/>
    </source>
</evidence>
<dbReference type="CDD" id="cd07185">
    <property type="entry name" value="OmpA_C-like"/>
    <property type="match status" value="1"/>
</dbReference>
<sequence>MKNLLLIVLLFGNVMVSKAQEQYEVYFQSNKHTLPVSESVGLEKWILENKQSKILAISGYTDEDGTNQFNDTLAKKRVESVFKLVKDKIKIREDFKKLSFGENHTQSKIKAENRKVIIYFLKEKDLAREAEIIGLKNKEVVQPKPIVFPESIIVTNFDGSQMEYKLDVAFMKSLNEAKTGEKLKIDNLNFVLNTFAVTADSRGKLYELLLVMQQNPNLKISIQGHVCCVQNDRQNLSTQRAKAVKMFLEQKKIDPTRMNFKGFGSTVPLFPIPEKSEIERAANRRVEIEVISN</sequence>
<dbReference type="InterPro" id="IPR006665">
    <property type="entry name" value="OmpA-like"/>
</dbReference>
<dbReference type="EMBL" id="SBKO01000005">
    <property type="protein sequence ID" value="RXR17247.1"/>
    <property type="molecule type" value="Genomic_DNA"/>
</dbReference>
<name>A0A4Q1K0A5_9FLAO</name>
<evidence type="ECO:0000313" key="5">
    <source>
        <dbReference type="Proteomes" id="UP000290283"/>
    </source>
</evidence>
<evidence type="ECO:0000259" key="3">
    <source>
        <dbReference type="PROSITE" id="PS51123"/>
    </source>
</evidence>
<feature type="signal peptide" evidence="2">
    <location>
        <begin position="1"/>
        <end position="19"/>
    </location>
</feature>
<proteinExistence type="predicted"/>
<comment type="caution">
    <text evidence="4">The sequence shown here is derived from an EMBL/GenBank/DDBJ whole genome shotgun (WGS) entry which is preliminary data.</text>
</comment>
<dbReference type="InterPro" id="IPR050330">
    <property type="entry name" value="Bact_OuterMem_StrucFunc"/>
</dbReference>
<dbReference type="RefSeq" id="WP_129436365.1">
    <property type="nucleotide sequence ID" value="NZ_SBKO01000005.1"/>
</dbReference>
<dbReference type="Gene3D" id="3.30.1330.60">
    <property type="entry name" value="OmpA-like domain"/>
    <property type="match status" value="2"/>
</dbReference>
<dbReference type="SUPFAM" id="SSF103088">
    <property type="entry name" value="OmpA-like"/>
    <property type="match status" value="2"/>
</dbReference>
<organism evidence="4 5">
    <name type="scientific">Flavobacterium amnicola</name>
    <dbReference type="NCBI Taxonomy" id="2506422"/>
    <lineage>
        <taxon>Bacteria</taxon>
        <taxon>Pseudomonadati</taxon>
        <taxon>Bacteroidota</taxon>
        <taxon>Flavobacteriia</taxon>
        <taxon>Flavobacteriales</taxon>
        <taxon>Flavobacteriaceae</taxon>
        <taxon>Flavobacterium</taxon>
    </lineage>
</organism>
<dbReference type="OrthoDB" id="9782229at2"/>
<evidence type="ECO:0000256" key="1">
    <source>
        <dbReference type="PROSITE-ProRule" id="PRU00473"/>
    </source>
</evidence>
<keyword evidence="1" id="KW-0472">Membrane</keyword>
<dbReference type="PROSITE" id="PS51123">
    <property type="entry name" value="OMPA_2"/>
    <property type="match status" value="1"/>
</dbReference>
<dbReference type="InterPro" id="IPR036737">
    <property type="entry name" value="OmpA-like_sf"/>
</dbReference>
<dbReference type="AlphaFoldDB" id="A0A4Q1K0A5"/>
<evidence type="ECO:0000313" key="4">
    <source>
        <dbReference type="EMBL" id="RXR17247.1"/>
    </source>
</evidence>
<dbReference type="Pfam" id="PF00691">
    <property type="entry name" value="OmpA"/>
    <property type="match status" value="1"/>
</dbReference>